<feature type="coiled-coil region" evidence="1">
    <location>
        <begin position="81"/>
        <end position="108"/>
    </location>
</feature>
<reference evidence="2 3" key="1">
    <citation type="submission" date="2018-08" db="EMBL/GenBank/DDBJ databases">
        <title>Henriciella mobilis sp. nov., isolated from seawater.</title>
        <authorList>
            <person name="Cheng H."/>
            <person name="Wu Y.-H."/>
            <person name="Xu X.-W."/>
            <person name="Guo L.-L."/>
        </authorList>
    </citation>
    <scope>NUCLEOTIDE SEQUENCE [LARGE SCALE GENOMIC DNA]</scope>
    <source>
        <strain evidence="2 3">JN25</strain>
    </source>
</reference>
<keyword evidence="1" id="KW-0175">Coiled coil</keyword>
<evidence type="ECO:0000313" key="3">
    <source>
        <dbReference type="Proteomes" id="UP000266385"/>
    </source>
</evidence>
<accession>A0A399R9S6</accession>
<dbReference type="EMBL" id="QWFX01000013">
    <property type="protein sequence ID" value="RIJ28326.1"/>
    <property type="molecule type" value="Genomic_DNA"/>
</dbReference>
<sequence>MSDVGMILQRLGATLVNEVAPKLEGDYSGGHASMAGLMAVMAGEMWEKEADLLVNEIGRMKALLAAAGIGEAEPHIESFLISDLKAMRNELAMQLIELQASLEAKDDEGSKALNTQIWGHLLATCAGRMPSPPAFGAAGEGEP</sequence>
<protein>
    <submittedName>
        <fullName evidence="2">Uncharacterized protein</fullName>
    </submittedName>
</protein>
<evidence type="ECO:0000313" key="2">
    <source>
        <dbReference type="EMBL" id="RIJ28326.1"/>
    </source>
</evidence>
<gene>
    <name evidence="2" type="ORF">D1223_13095</name>
</gene>
<proteinExistence type="predicted"/>
<dbReference type="Proteomes" id="UP000266385">
    <property type="component" value="Unassembled WGS sequence"/>
</dbReference>
<dbReference type="AlphaFoldDB" id="A0A399R9S6"/>
<keyword evidence="3" id="KW-1185">Reference proteome</keyword>
<evidence type="ECO:0000256" key="1">
    <source>
        <dbReference type="SAM" id="Coils"/>
    </source>
</evidence>
<comment type="caution">
    <text evidence="2">The sequence shown here is derived from an EMBL/GenBank/DDBJ whole genome shotgun (WGS) entry which is preliminary data.</text>
</comment>
<dbReference type="OrthoDB" id="7630799at2"/>
<organism evidence="2 3">
    <name type="scientific">Henriciella mobilis</name>
    <dbReference type="NCBI Taxonomy" id="2305467"/>
    <lineage>
        <taxon>Bacteria</taxon>
        <taxon>Pseudomonadati</taxon>
        <taxon>Pseudomonadota</taxon>
        <taxon>Alphaproteobacteria</taxon>
        <taxon>Hyphomonadales</taxon>
        <taxon>Hyphomonadaceae</taxon>
        <taxon>Henriciella</taxon>
    </lineage>
</organism>
<name>A0A399R9S6_9PROT</name>
<dbReference type="RefSeq" id="WP_119376861.1">
    <property type="nucleotide sequence ID" value="NZ_QWFX01000013.1"/>
</dbReference>